<dbReference type="RefSeq" id="WP_207982514.1">
    <property type="nucleotide sequence ID" value="NZ_JAGDEL010000046.1"/>
</dbReference>
<proteinExistence type="predicted"/>
<organism evidence="1 2">
    <name type="scientific">Metabacillus bambusae</name>
    <dbReference type="NCBI Taxonomy" id="2795218"/>
    <lineage>
        <taxon>Bacteria</taxon>
        <taxon>Bacillati</taxon>
        <taxon>Bacillota</taxon>
        <taxon>Bacilli</taxon>
        <taxon>Bacillales</taxon>
        <taxon>Bacillaceae</taxon>
        <taxon>Metabacillus</taxon>
    </lineage>
</organism>
<accession>A0ABS3NBX1</accession>
<name>A0ABS3NBX1_9BACI</name>
<gene>
    <name evidence="1" type="ORF">I7822_29045</name>
</gene>
<evidence type="ECO:0000313" key="1">
    <source>
        <dbReference type="EMBL" id="MBO1515660.1"/>
    </source>
</evidence>
<keyword evidence="2" id="KW-1185">Reference proteome</keyword>
<dbReference type="EMBL" id="JAGDEL010000046">
    <property type="protein sequence ID" value="MBO1515660.1"/>
    <property type="molecule type" value="Genomic_DNA"/>
</dbReference>
<reference evidence="1 2" key="1">
    <citation type="submission" date="2021-03" db="EMBL/GenBank/DDBJ databases">
        <title>Whole genome sequence of Metabacillus bambusae BG109.</title>
        <authorList>
            <person name="Jeong J.W."/>
        </authorList>
    </citation>
    <scope>NUCLEOTIDE SEQUENCE [LARGE SCALE GENOMIC DNA]</scope>
    <source>
        <strain evidence="1 2">BG109</strain>
    </source>
</reference>
<evidence type="ECO:0000313" key="2">
    <source>
        <dbReference type="Proteomes" id="UP000663981"/>
    </source>
</evidence>
<sequence>MMTYVIVDHESRKGRITPDLDTALRFVDLGFEIYFFFSSDLSEVKKVLNHMSEEGWV</sequence>
<dbReference type="Proteomes" id="UP000663981">
    <property type="component" value="Unassembled WGS sequence"/>
</dbReference>
<protein>
    <submittedName>
        <fullName evidence="1">Uncharacterized protein</fullName>
    </submittedName>
</protein>
<comment type="caution">
    <text evidence="1">The sequence shown here is derived from an EMBL/GenBank/DDBJ whole genome shotgun (WGS) entry which is preliminary data.</text>
</comment>